<evidence type="ECO:0000256" key="1">
    <source>
        <dbReference type="ARBA" id="ARBA00004473"/>
    </source>
</evidence>
<evidence type="ECO:0000256" key="4">
    <source>
        <dbReference type="ARBA" id="ARBA00022989"/>
    </source>
</evidence>
<reference evidence="9" key="2">
    <citation type="submission" date="2022-10" db="EMBL/GenBank/DDBJ databases">
        <authorList>
            <consortium name="ENA_rothamsted_submissions"/>
            <consortium name="culmorum"/>
            <person name="King R."/>
        </authorList>
    </citation>
    <scope>NUCLEOTIDE SEQUENCE</scope>
</reference>
<keyword evidence="3 7" id="KW-0812">Transmembrane</keyword>
<dbReference type="PANTHER" id="PTHR28646:SF1">
    <property type="entry name" value="TRANSMEMBRANE PROTEIN 201"/>
    <property type="match status" value="1"/>
</dbReference>
<sequence length="663" mass="74813">MDDSMMNHAMEGLSLLVSSLALCLLIFVVILNLYFIKQNGFHVSVNCWFCNAWTKVLYSNRNSFECPTCQQYNGFDKDGGYNRVIEAQHSLSKLTSMTIKKNEPYTNGLCNYCNNNQQLKVYQLANFTPINDNNYDMEVEHFQEQLEKSYKLCKKCEKVVKTSIDNKNAWIFGNNLKNLKNKGISLIDLTKSNGLTRELKQSFCLKIIRYTLIVFTVLILCQILNVKIDFPIPNIKIMVPKILGSYKIILTEVWFNATKQFEEKMNNLNSFMPVDIRNKLVPITSIGCLLNFVLLICDKKSVWWKINDSLGWLVLVLSSTMPLDSDSSVFINILQVLSSLSLFYSYISHEPQKKVKKSRKKCQFVKVKKSIEDSSEEEIEDVQNSLSCLDSCKSTYQDFNTSHCQSYPAMSPFRCYQNDVGHNQSFSTAKSNSTAPFFNSSHGISNNSLHSDLNISMDNLNLNSMNSMNLIPPPCSSPVFSVSSPRRPVLSPPRLKNITQNPWTAGGFWKNDSQVLSANVHPTNLSRSSSQSSGFVSSNFNSLPASREHSLGGDVERTSVLSEPAYHFLPINSNASQLTSEQLYYKTDNNTFYPVLGQNNMLFIQNGVPQQSSFGNQSLRSFSTGVGSPLLCPPDRPVSALFRNLQGKFSDSHSFRKPHSISG</sequence>
<dbReference type="Pfam" id="PF09779">
    <property type="entry name" value="Ima1_N"/>
    <property type="match status" value="1"/>
</dbReference>
<evidence type="ECO:0000256" key="3">
    <source>
        <dbReference type="ARBA" id="ARBA00022692"/>
    </source>
</evidence>
<evidence type="ECO:0000256" key="2">
    <source>
        <dbReference type="ARBA" id="ARBA00007600"/>
    </source>
</evidence>
<keyword evidence="10" id="KW-1185">Reference proteome</keyword>
<dbReference type="GO" id="GO:0030473">
    <property type="term" value="P:nuclear migration along microtubule"/>
    <property type="evidence" value="ECO:0007669"/>
    <property type="project" value="TreeGrafter"/>
</dbReference>
<gene>
    <name evidence="9" type="ORF">PHAECO_LOCUS6381</name>
</gene>
<dbReference type="AlphaFoldDB" id="A0A9P0DR92"/>
<dbReference type="PANTHER" id="PTHR28646">
    <property type="entry name" value="TRANSMEMBRANE PROTEIN 201"/>
    <property type="match status" value="1"/>
</dbReference>
<dbReference type="OrthoDB" id="5966927at2759"/>
<dbReference type="InterPro" id="IPR018617">
    <property type="entry name" value="Ima1_N"/>
</dbReference>
<accession>A0A9P0DR92</accession>
<name>A0A9P0DR92_PHACE</name>
<feature type="transmembrane region" description="Helical" evidence="7">
    <location>
        <begin position="12"/>
        <end position="35"/>
    </location>
</feature>
<dbReference type="InterPro" id="IPR040041">
    <property type="entry name" value="TMEM201"/>
</dbReference>
<keyword evidence="6" id="KW-0539">Nucleus</keyword>
<evidence type="ECO:0000256" key="6">
    <source>
        <dbReference type="ARBA" id="ARBA00023242"/>
    </source>
</evidence>
<evidence type="ECO:0000313" key="10">
    <source>
        <dbReference type="Proteomes" id="UP001153737"/>
    </source>
</evidence>
<dbReference type="Proteomes" id="UP001153737">
    <property type="component" value="Chromosome 2"/>
</dbReference>
<dbReference type="GO" id="GO:0005521">
    <property type="term" value="F:lamin binding"/>
    <property type="evidence" value="ECO:0007669"/>
    <property type="project" value="TreeGrafter"/>
</dbReference>
<protein>
    <recommendedName>
        <fullName evidence="8">Ima1 N-terminal domain-containing protein</fullName>
    </recommendedName>
</protein>
<evidence type="ECO:0000259" key="8">
    <source>
        <dbReference type="Pfam" id="PF09779"/>
    </source>
</evidence>
<organism evidence="9 10">
    <name type="scientific">Phaedon cochleariae</name>
    <name type="common">Mustard beetle</name>
    <dbReference type="NCBI Taxonomy" id="80249"/>
    <lineage>
        <taxon>Eukaryota</taxon>
        <taxon>Metazoa</taxon>
        <taxon>Ecdysozoa</taxon>
        <taxon>Arthropoda</taxon>
        <taxon>Hexapoda</taxon>
        <taxon>Insecta</taxon>
        <taxon>Pterygota</taxon>
        <taxon>Neoptera</taxon>
        <taxon>Endopterygota</taxon>
        <taxon>Coleoptera</taxon>
        <taxon>Polyphaga</taxon>
        <taxon>Cucujiformia</taxon>
        <taxon>Chrysomeloidea</taxon>
        <taxon>Chrysomelidae</taxon>
        <taxon>Chrysomelinae</taxon>
        <taxon>Chrysomelini</taxon>
        <taxon>Phaedon</taxon>
    </lineage>
</organism>
<keyword evidence="5 7" id="KW-0472">Membrane</keyword>
<dbReference type="EMBL" id="OU896708">
    <property type="protein sequence ID" value="CAH1155973.1"/>
    <property type="molecule type" value="Genomic_DNA"/>
</dbReference>
<keyword evidence="4 7" id="KW-1133">Transmembrane helix</keyword>
<evidence type="ECO:0000256" key="7">
    <source>
        <dbReference type="SAM" id="Phobius"/>
    </source>
</evidence>
<proteinExistence type="inferred from homology"/>
<evidence type="ECO:0000313" key="9">
    <source>
        <dbReference type="EMBL" id="CAH1155973.1"/>
    </source>
</evidence>
<dbReference type="GO" id="GO:0005637">
    <property type="term" value="C:nuclear inner membrane"/>
    <property type="evidence" value="ECO:0007669"/>
    <property type="project" value="UniProtKB-SubCell"/>
</dbReference>
<evidence type="ECO:0000256" key="5">
    <source>
        <dbReference type="ARBA" id="ARBA00023136"/>
    </source>
</evidence>
<feature type="domain" description="Ima1 N-terminal" evidence="8">
    <location>
        <begin position="45"/>
        <end position="160"/>
    </location>
</feature>
<comment type="subcellular location">
    <subcellularLocation>
        <location evidence="1">Nucleus inner membrane</location>
        <topology evidence="1">Multi-pass membrane protein</topology>
    </subcellularLocation>
</comment>
<reference evidence="9" key="1">
    <citation type="submission" date="2022-01" db="EMBL/GenBank/DDBJ databases">
        <authorList>
            <person name="King R."/>
        </authorList>
    </citation>
    <scope>NUCLEOTIDE SEQUENCE</scope>
</reference>
<comment type="similarity">
    <text evidence="2">Belongs to the TMEM201 family.</text>
</comment>
<dbReference type="GO" id="GO:0051015">
    <property type="term" value="F:actin filament binding"/>
    <property type="evidence" value="ECO:0007669"/>
    <property type="project" value="TreeGrafter"/>
</dbReference>
<feature type="transmembrane region" description="Helical" evidence="7">
    <location>
        <begin position="207"/>
        <end position="226"/>
    </location>
</feature>